<dbReference type="KEGG" id="broo:brsh051_19650"/>
<sequence length="266" mass="27887">MSSSSVTIASPGASRTAVGPRVASLLRLDFYRLFHTPAFYIMLLISALIPALLVATSGSDASGVAGTNQAVVYTNAWQLIESAGGSTAGANPLDFGGYANINMVFIFAGLLMAIFISHDYMSGFVKSIFTVHSRKVDYVISKTTIGIFGGVGMILTYLLGTIVAGILAGTSFEADVAGLIFCILAKMFLMGAFCSLFLAVSVFFREKLWLTIVFTFLIGMLLYPAASVATLGSTVMTAFGCLIAGTVAAVAIGCASTLILTRRDLT</sequence>
<dbReference type="Proteomes" id="UP001431656">
    <property type="component" value="Chromosome"/>
</dbReference>
<proteinExistence type="predicted"/>
<feature type="transmembrane region" description="Helical" evidence="1">
    <location>
        <begin position="176"/>
        <end position="201"/>
    </location>
</feature>
<evidence type="ECO:0000313" key="3">
    <source>
        <dbReference type="Proteomes" id="UP001431656"/>
    </source>
</evidence>
<gene>
    <name evidence="2" type="ORF">brsh051_19650</name>
</gene>
<accession>A0AAN0MHJ8</accession>
<organism evidence="2 3">
    <name type="scientific">Brooklawnia propionicigenes</name>
    <dbReference type="NCBI Taxonomy" id="3041175"/>
    <lineage>
        <taxon>Bacteria</taxon>
        <taxon>Bacillati</taxon>
        <taxon>Actinomycetota</taxon>
        <taxon>Actinomycetes</taxon>
        <taxon>Propionibacteriales</taxon>
        <taxon>Propionibacteriaceae</taxon>
        <taxon>Brooklawnia</taxon>
    </lineage>
</organism>
<feature type="transmembrane region" description="Helical" evidence="1">
    <location>
        <begin position="37"/>
        <end position="55"/>
    </location>
</feature>
<name>A0AAN0MHJ8_9ACTN</name>
<evidence type="ECO:0000313" key="2">
    <source>
        <dbReference type="EMBL" id="BEH02684.1"/>
    </source>
</evidence>
<dbReference type="Pfam" id="PF12730">
    <property type="entry name" value="ABC2_membrane_4"/>
    <property type="match status" value="1"/>
</dbReference>
<reference evidence="2" key="1">
    <citation type="journal article" date="2024" name="Int. J. Syst. Evol. Microbiol.">
        <title>Brooklawnia propionicigenes sp. nov., a facultatively anaerobic, propionate-producing bacterium isolated from a methanogenic reactor treating waste from cattle farms.</title>
        <authorList>
            <person name="Akita Y."/>
            <person name="Ueki A."/>
            <person name="Tonouchi A."/>
            <person name="Sugawara Y."/>
            <person name="Honma S."/>
            <person name="Kaku N."/>
            <person name="Ueki K."/>
        </authorList>
    </citation>
    <scope>NUCLEOTIDE SEQUENCE</scope>
    <source>
        <strain evidence="2">SH051</strain>
    </source>
</reference>
<dbReference type="EMBL" id="AP028056">
    <property type="protein sequence ID" value="BEH02684.1"/>
    <property type="molecule type" value="Genomic_DNA"/>
</dbReference>
<dbReference type="RefSeq" id="WP_286264521.1">
    <property type="nucleotide sequence ID" value="NZ_AP028056.1"/>
</dbReference>
<evidence type="ECO:0000256" key="1">
    <source>
        <dbReference type="SAM" id="Phobius"/>
    </source>
</evidence>
<feature type="transmembrane region" description="Helical" evidence="1">
    <location>
        <begin position="145"/>
        <end position="170"/>
    </location>
</feature>
<keyword evidence="1" id="KW-1133">Transmembrane helix</keyword>
<feature type="transmembrane region" description="Helical" evidence="1">
    <location>
        <begin position="235"/>
        <end position="260"/>
    </location>
</feature>
<keyword evidence="3" id="KW-1185">Reference proteome</keyword>
<keyword evidence="1" id="KW-0812">Transmembrane</keyword>
<feature type="transmembrane region" description="Helical" evidence="1">
    <location>
        <begin position="101"/>
        <end position="125"/>
    </location>
</feature>
<dbReference type="AlphaFoldDB" id="A0AAN0MHJ8"/>
<keyword evidence="1" id="KW-0472">Membrane</keyword>
<feature type="transmembrane region" description="Helical" evidence="1">
    <location>
        <begin position="208"/>
        <end position="229"/>
    </location>
</feature>
<protein>
    <submittedName>
        <fullName evidence="2">Uncharacterized protein</fullName>
    </submittedName>
</protein>